<sequence>MDFRNEKSPLENFKETDMVSFLYELGFQPSTIRGHDYWYSSPLRNERTASFKVNRRLNKWFDHGPGKGGNLVDFGILYYNCSVGELLQKLGSALALDQPVHHYPAQPHTEQENKIQILDVKPLFSTPLFQYLSERKIPSKIASIHCKEVVYDLGGKHYYAIGFGNKSGGYELRNAFVKLSSSPKDFTLIDKGSKDIHVFEGFFDMLSYQALYNNSGKLQQSILVLNSISLFEKARSVLETHEKINLYLDRDKAGMDQTQYAVSLGHRYQDKSSLYQRHKDLNDWLVSFESVHRKYLNLKRGLNPNESL</sequence>
<accession>A0A4R5DGP7</accession>
<dbReference type="GO" id="GO:0003677">
    <property type="term" value="F:DNA binding"/>
    <property type="evidence" value="ECO:0007669"/>
    <property type="project" value="InterPro"/>
</dbReference>
<proteinExistence type="predicted"/>
<organism evidence="1 2">
    <name type="scientific">Dyadobacter psychrotolerans</name>
    <dbReference type="NCBI Taxonomy" id="2541721"/>
    <lineage>
        <taxon>Bacteria</taxon>
        <taxon>Pseudomonadati</taxon>
        <taxon>Bacteroidota</taxon>
        <taxon>Cytophagia</taxon>
        <taxon>Cytophagales</taxon>
        <taxon>Spirosomataceae</taxon>
        <taxon>Dyadobacter</taxon>
    </lineage>
</organism>
<dbReference type="InterPro" id="IPR034154">
    <property type="entry name" value="TOPRIM_DnaG/twinkle"/>
</dbReference>
<dbReference type="EMBL" id="SMFL01000007">
    <property type="protein sequence ID" value="TDE13202.1"/>
    <property type="molecule type" value="Genomic_DNA"/>
</dbReference>
<dbReference type="Pfam" id="PF13155">
    <property type="entry name" value="Toprim_2"/>
    <property type="match status" value="1"/>
</dbReference>
<dbReference type="RefSeq" id="WP_131959923.1">
    <property type="nucleotide sequence ID" value="NZ_SMFL01000007.1"/>
</dbReference>
<dbReference type="AlphaFoldDB" id="A0A4R5DGP7"/>
<dbReference type="OrthoDB" id="8536512at2"/>
<dbReference type="Gene3D" id="3.90.580.10">
    <property type="entry name" value="Zinc finger, CHC2-type domain"/>
    <property type="match status" value="1"/>
</dbReference>
<name>A0A4R5DGP7_9BACT</name>
<dbReference type="GO" id="GO:0008270">
    <property type="term" value="F:zinc ion binding"/>
    <property type="evidence" value="ECO:0007669"/>
    <property type="project" value="InterPro"/>
</dbReference>
<evidence type="ECO:0000313" key="2">
    <source>
        <dbReference type="Proteomes" id="UP000294850"/>
    </source>
</evidence>
<reference evidence="1 2" key="1">
    <citation type="submission" date="2019-03" db="EMBL/GenBank/DDBJ databases">
        <title>Dyadobacter AR-3-6 sp. nov., isolated from arctic soil.</title>
        <authorList>
            <person name="Chaudhary D.K."/>
        </authorList>
    </citation>
    <scope>NUCLEOTIDE SEQUENCE [LARGE SCALE GENOMIC DNA]</scope>
    <source>
        <strain evidence="1 2">AR-3-6</strain>
    </source>
</reference>
<dbReference type="GO" id="GO:0006260">
    <property type="term" value="P:DNA replication"/>
    <property type="evidence" value="ECO:0007669"/>
    <property type="project" value="InterPro"/>
</dbReference>
<gene>
    <name evidence="1" type="ORF">E0F88_19305</name>
</gene>
<dbReference type="SUPFAM" id="SSF56731">
    <property type="entry name" value="DNA primase core"/>
    <property type="match status" value="1"/>
</dbReference>
<dbReference type="Proteomes" id="UP000294850">
    <property type="component" value="Unassembled WGS sequence"/>
</dbReference>
<comment type="caution">
    <text evidence="1">The sequence shown here is derived from an EMBL/GenBank/DDBJ whole genome shotgun (WGS) entry which is preliminary data.</text>
</comment>
<dbReference type="Gene3D" id="3.40.1360.10">
    <property type="match status" value="1"/>
</dbReference>
<keyword evidence="2" id="KW-1185">Reference proteome</keyword>
<dbReference type="SUPFAM" id="SSF57783">
    <property type="entry name" value="Zinc beta-ribbon"/>
    <property type="match status" value="1"/>
</dbReference>
<protein>
    <submittedName>
        <fullName evidence="1">DNA primase</fullName>
    </submittedName>
</protein>
<dbReference type="CDD" id="cd01029">
    <property type="entry name" value="TOPRIM_primases"/>
    <property type="match status" value="1"/>
</dbReference>
<dbReference type="InterPro" id="IPR036977">
    <property type="entry name" value="DNA_primase_Znf_CHC2"/>
</dbReference>
<evidence type="ECO:0000313" key="1">
    <source>
        <dbReference type="EMBL" id="TDE13202.1"/>
    </source>
</evidence>